<comment type="similarity">
    <text evidence="2">Belongs to the SKP1 family.</text>
</comment>
<dbReference type="HOGENOM" id="CLU_130038_0_1_1"/>
<reference evidence="7 8" key="1">
    <citation type="journal article" date="1998" name="Science">
        <title>Genome sequence of the nematode C. elegans: a platform for investigating biology.</title>
        <authorList>
            <consortium name="The C. elegans sequencing consortium"/>
            <person name="Sulson J.E."/>
            <person name="Waterston R."/>
        </authorList>
    </citation>
    <scope>NUCLEOTIDE SEQUENCE [LARGE SCALE GENOMIC DNA]</scope>
    <source>
        <strain evidence="7 8">Bristol N2</strain>
    </source>
</reference>
<dbReference type="InterPro" id="IPR016073">
    <property type="entry name" value="Skp1_comp_POZ"/>
</dbReference>
<evidence type="ECO:0000313" key="9">
    <source>
        <dbReference type="WormBase" id="F54F7.10"/>
    </source>
</evidence>
<evidence type="ECO:0000256" key="1">
    <source>
        <dbReference type="ARBA" id="ARBA00004123"/>
    </source>
</evidence>
<sequence>MSENISCERETSEKFTKLKLVEEENEDDDETPKGSPVTVMVKHREYVKLVSNDNHEYYIQRDLAETSRIIRDMLHCPGRSTSNCTVYLHMVNSRTLQKVCHYLAYQKQYLRRNGEIESFNIEPAGAMDLLLVAGFLEL</sequence>
<dbReference type="CDD" id="cd18321">
    <property type="entry name" value="BTB_POZ_EloC"/>
    <property type="match status" value="1"/>
</dbReference>
<dbReference type="EMBL" id="BX284606">
    <property type="protein sequence ID" value="CAQ16142.1"/>
    <property type="molecule type" value="Genomic_DNA"/>
</dbReference>
<dbReference type="STRING" id="6239.F54F7.10.1"/>
<dbReference type="PaxDb" id="6239-F54F7.10"/>
<proteinExistence type="inferred from homology"/>
<dbReference type="CTD" id="6418855"/>
<protein>
    <recommendedName>
        <fullName evidence="3">Elongin-C</fullName>
    </recommendedName>
</protein>
<evidence type="ECO:0000313" key="8">
    <source>
        <dbReference type="Proteomes" id="UP000001940"/>
    </source>
</evidence>
<accession>B1Q256</accession>
<dbReference type="WormBase" id="F54F7.10">
    <property type="protein sequence ID" value="CE42211"/>
    <property type="gene ID" value="WBGene00077680"/>
</dbReference>
<dbReference type="InterPro" id="IPR001232">
    <property type="entry name" value="SKP1-like"/>
</dbReference>
<dbReference type="GO" id="GO:0030674">
    <property type="term" value="F:protein-macromolecule adaptor activity"/>
    <property type="evidence" value="ECO:0000318"/>
    <property type="project" value="GO_Central"/>
</dbReference>
<gene>
    <name evidence="7" type="ORF">CELE_F54F7.10</name>
    <name evidence="7 9" type="ORF">F54F7.10</name>
</gene>
<dbReference type="InterPro" id="IPR011333">
    <property type="entry name" value="SKP1/BTB/POZ_sf"/>
</dbReference>
<dbReference type="PhylomeDB" id="B1Q256"/>
<feature type="region of interest" description="Disordered" evidence="5">
    <location>
        <begin position="17"/>
        <end position="36"/>
    </location>
</feature>
<feature type="domain" description="SKP1 component POZ" evidence="6">
    <location>
        <begin position="46"/>
        <end position="107"/>
    </location>
</feature>
<evidence type="ECO:0000256" key="3">
    <source>
        <dbReference type="ARBA" id="ARBA00021347"/>
    </source>
</evidence>
<dbReference type="InParanoid" id="B1Q256"/>
<dbReference type="Pfam" id="PF03931">
    <property type="entry name" value="Skp1_POZ"/>
    <property type="match status" value="1"/>
</dbReference>
<dbReference type="Bgee" id="WBGene00077680">
    <property type="expression patterns" value="Expressed in larva"/>
</dbReference>
<dbReference type="eggNOG" id="KOG3473">
    <property type="taxonomic scope" value="Eukaryota"/>
</dbReference>
<dbReference type="AlphaFoldDB" id="B1Q256"/>
<dbReference type="GO" id="GO:0070449">
    <property type="term" value="C:elongin complex"/>
    <property type="evidence" value="ECO:0000318"/>
    <property type="project" value="GO_Central"/>
</dbReference>
<dbReference type="GeneID" id="6418855"/>
<organism evidence="7 8">
    <name type="scientific">Caenorhabditis elegans</name>
    <dbReference type="NCBI Taxonomy" id="6239"/>
    <lineage>
        <taxon>Eukaryota</taxon>
        <taxon>Metazoa</taxon>
        <taxon>Ecdysozoa</taxon>
        <taxon>Nematoda</taxon>
        <taxon>Chromadorea</taxon>
        <taxon>Rhabditida</taxon>
        <taxon>Rhabditina</taxon>
        <taxon>Rhabditomorpha</taxon>
        <taxon>Rhabditoidea</taxon>
        <taxon>Rhabditidae</taxon>
        <taxon>Peloderinae</taxon>
        <taxon>Caenorhabditis</taxon>
    </lineage>
</organism>
<dbReference type="SUPFAM" id="SSF54695">
    <property type="entry name" value="POZ domain"/>
    <property type="match status" value="1"/>
</dbReference>
<evidence type="ECO:0000259" key="6">
    <source>
        <dbReference type="Pfam" id="PF03931"/>
    </source>
</evidence>
<dbReference type="Gene3D" id="3.30.710.10">
    <property type="entry name" value="Potassium Channel Kv1.1, Chain A"/>
    <property type="match status" value="1"/>
</dbReference>
<comment type="subcellular location">
    <subcellularLocation>
        <location evidence="1">Nucleus</location>
    </subcellularLocation>
</comment>
<dbReference type="SMART" id="SM00512">
    <property type="entry name" value="Skp1"/>
    <property type="match status" value="1"/>
</dbReference>
<dbReference type="AGR" id="WB:WBGene00077680"/>
<evidence type="ECO:0000256" key="4">
    <source>
        <dbReference type="ARBA" id="ARBA00023242"/>
    </source>
</evidence>
<evidence type="ECO:0000256" key="2">
    <source>
        <dbReference type="ARBA" id="ARBA00009993"/>
    </source>
</evidence>
<dbReference type="SMR" id="B1Q256"/>
<dbReference type="InterPro" id="IPR039948">
    <property type="entry name" value="ELC1"/>
</dbReference>
<dbReference type="GO" id="GO:0006511">
    <property type="term" value="P:ubiquitin-dependent protein catabolic process"/>
    <property type="evidence" value="ECO:0000318"/>
    <property type="project" value="GO_Central"/>
</dbReference>
<dbReference type="OrthoDB" id="249087at2759"/>
<keyword evidence="4" id="KW-0539">Nucleus</keyword>
<keyword evidence="8" id="KW-1185">Reference proteome</keyword>
<dbReference type="FunFam" id="3.30.710.10:FF:000035">
    <property type="entry name" value="Elongin C transcription elongation factor"/>
    <property type="match status" value="1"/>
</dbReference>
<dbReference type="PANTHER" id="PTHR20648">
    <property type="entry name" value="ELONGIN-C"/>
    <property type="match status" value="1"/>
</dbReference>
<dbReference type="RefSeq" id="NP_001123148.1">
    <property type="nucleotide sequence ID" value="NM_001129676.1"/>
</dbReference>
<dbReference type="UCSC" id="F54F7.10">
    <property type="organism name" value="c. elegans"/>
</dbReference>
<name>B1Q256_CAEEL</name>
<dbReference type="KEGG" id="cel:CELE_F54F7.10"/>
<dbReference type="OMA" id="CHYLAYQ"/>
<dbReference type="Proteomes" id="UP000001940">
    <property type="component" value="Chromosome X"/>
</dbReference>
<dbReference type="FunCoup" id="B1Q256">
    <property type="interactions" value="3"/>
</dbReference>
<evidence type="ECO:0000313" key="7">
    <source>
        <dbReference type="EMBL" id="CAQ16142.1"/>
    </source>
</evidence>
<evidence type="ECO:0000256" key="5">
    <source>
        <dbReference type="SAM" id="MobiDB-lite"/>
    </source>
</evidence>